<dbReference type="InterPro" id="IPR046507">
    <property type="entry name" value="DUF6685"/>
</dbReference>
<sequence length="303" mass="36320">MLNFIYDAYQYHKFYSRNNLQRNRTSFLKLTHILKNEKFIDYFELLNLHLLRDLDSKEYQNNKLVTHNRNMESNRSKLFSTLNSLIDRHDSDYTLNLADVKFIKASRDAVFYNLFDNVYDWWEYTLTKGNRCLSPEVVKEILDFKIEKIDKIIHSEDFKRNHCNFTKFSWHKGIAAENGGGSHRLAYVIKLCQFFNVSAPYKTNLITYSLNRDTLESLFSEFSIYICFDFLVNSFHTLLRKGNNDDIEYYSYTYSPSFKNNGKPDIVFFIIKNNYQSKVFRYFLNKHLNSQDELRGILYDMIL</sequence>
<dbReference type="RefSeq" id="WP_151685875.1">
    <property type="nucleotide sequence ID" value="NZ_CP089047.1"/>
</dbReference>
<geneLocation type="plasmid" evidence="1 2">
    <name>pRIVM_C010761_3</name>
</geneLocation>
<evidence type="ECO:0000313" key="2">
    <source>
        <dbReference type="Proteomes" id="UP001164081"/>
    </source>
</evidence>
<dbReference type="EMBL" id="CP089047">
    <property type="protein sequence ID" value="UYF77355.1"/>
    <property type="molecule type" value="Genomic_DNA"/>
</dbReference>
<reference evidence="1" key="1">
    <citation type="journal article" date="2022" name="J Glob Antimicrob Resist">
        <title>Comparative analysis of IMP-4- and OXA-58-containing plasmids of three carbapenemase-producing Acinetobacter ursingii strains in the Netherlands.</title>
        <authorList>
            <person name="Hendrickx A.P.A."/>
            <person name="Schade R.P."/>
            <person name="Landman F."/>
            <person name="Bosch T."/>
            <person name="Schouls L.M."/>
            <person name="van Dijk K."/>
        </authorList>
    </citation>
    <scope>NUCLEOTIDE SEQUENCE</scope>
    <source>
        <strain evidence="1">RIVM_C010761</strain>
    </source>
</reference>
<proteinExistence type="predicted"/>
<protein>
    <submittedName>
        <fullName evidence="1">Uncharacterized protein</fullName>
    </submittedName>
</protein>
<evidence type="ECO:0000313" key="1">
    <source>
        <dbReference type="EMBL" id="UYF77355.1"/>
    </source>
</evidence>
<dbReference type="AlphaFoldDB" id="A0AA46SAZ8"/>
<keyword evidence="1" id="KW-0614">Plasmid</keyword>
<name>A0AA46SAZ8_9GAMM</name>
<gene>
    <name evidence="1" type="ORF">LSO58_18625</name>
</gene>
<dbReference type="Proteomes" id="UP001164081">
    <property type="component" value="Plasmid pRIVM_C010761_3"/>
</dbReference>
<organism evidence="1 2">
    <name type="scientific">Acinetobacter ursingii</name>
    <dbReference type="NCBI Taxonomy" id="108980"/>
    <lineage>
        <taxon>Bacteria</taxon>
        <taxon>Pseudomonadati</taxon>
        <taxon>Pseudomonadota</taxon>
        <taxon>Gammaproteobacteria</taxon>
        <taxon>Moraxellales</taxon>
        <taxon>Moraxellaceae</taxon>
        <taxon>Acinetobacter</taxon>
    </lineage>
</organism>
<dbReference type="Pfam" id="PF20390">
    <property type="entry name" value="DUF6685"/>
    <property type="match status" value="1"/>
</dbReference>
<accession>A0AA46SAZ8</accession>